<accession>A0A5C6U136</accession>
<name>A0A5C6U136_9BURK</name>
<proteinExistence type="predicted"/>
<reference evidence="1 2" key="1">
    <citation type="submission" date="2019-08" db="EMBL/GenBank/DDBJ databases">
        <authorList>
            <person name="Khan S.A."/>
            <person name="Jeon C.O."/>
            <person name="Jeong S.E."/>
        </authorList>
    </citation>
    <scope>NUCLEOTIDE SEQUENCE [LARGE SCALE GENOMIC DNA]</scope>
    <source>
        <strain evidence="2">IMCC1728</strain>
    </source>
</reference>
<evidence type="ECO:0008006" key="3">
    <source>
        <dbReference type="Google" id="ProtNLM"/>
    </source>
</evidence>
<gene>
    <name evidence="1" type="ORF">FSC37_11205</name>
</gene>
<dbReference type="EMBL" id="VOPW01000001">
    <property type="protein sequence ID" value="TXC66260.1"/>
    <property type="molecule type" value="Genomic_DNA"/>
</dbReference>
<evidence type="ECO:0000313" key="1">
    <source>
        <dbReference type="EMBL" id="TXC66260.1"/>
    </source>
</evidence>
<dbReference type="AlphaFoldDB" id="A0A5C6U136"/>
<sequence length="114" mass="13045">MDDWQQSVRRLRHLGMSVHVDDSHKSLRYGQLLWGFETRDSMLGIAWDWREVMPDVVAIADPLSIVSNACFVDEEGVAVDDAVRMLCLNTALYQLPWQTAVCRANRRRRATALA</sequence>
<protein>
    <recommendedName>
        <fullName evidence="3">DUF4902 domain-containing protein</fullName>
    </recommendedName>
</protein>
<organism evidence="1 2">
    <name type="scientific">Piscinibacter aquaticus</name>
    <dbReference type="NCBI Taxonomy" id="392597"/>
    <lineage>
        <taxon>Bacteria</taxon>
        <taxon>Pseudomonadati</taxon>
        <taxon>Pseudomonadota</taxon>
        <taxon>Betaproteobacteria</taxon>
        <taxon>Burkholderiales</taxon>
        <taxon>Sphaerotilaceae</taxon>
        <taxon>Piscinibacter</taxon>
    </lineage>
</organism>
<dbReference type="Proteomes" id="UP000321832">
    <property type="component" value="Unassembled WGS sequence"/>
</dbReference>
<comment type="caution">
    <text evidence="1">The sequence shown here is derived from an EMBL/GenBank/DDBJ whole genome shotgun (WGS) entry which is preliminary data.</text>
</comment>
<keyword evidence="2" id="KW-1185">Reference proteome</keyword>
<dbReference type="Gene3D" id="3.10.450.610">
    <property type="match status" value="1"/>
</dbReference>
<evidence type="ECO:0000313" key="2">
    <source>
        <dbReference type="Proteomes" id="UP000321832"/>
    </source>
</evidence>